<dbReference type="InterPro" id="IPR013806">
    <property type="entry name" value="Kringle-like"/>
</dbReference>
<dbReference type="InterPro" id="IPR038178">
    <property type="entry name" value="Kringle_sf"/>
</dbReference>
<dbReference type="Proteomes" id="UP000677054">
    <property type="component" value="Unassembled WGS sequence"/>
</dbReference>
<reference evidence="6" key="1">
    <citation type="submission" date="2020-11" db="EMBL/GenBank/DDBJ databases">
        <authorList>
            <person name="Tran Van P."/>
        </authorList>
    </citation>
    <scope>NUCLEOTIDE SEQUENCE</scope>
</reference>
<dbReference type="InterPro" id="IPR000001">
    <property type="entry name" value="Kringle"/>
</dbReference>
<dbReference type="Gene3D" id="2.40.20.10">
    <property type="entry name" value="Plasminogen Kringle 4"/>
    <property type="match status" value="4"/>
</dbReference>
<dbReference type="AlphaFoldDB" id="A0A7R9AB06"/>
<dbReference type="InterPro" id="IPR050759">
    <property type="entry name" value="Serine_protease_kringle"/>
</dbReference>
<keyword evidence="7" id="KW-1185">Reference proteome</keyword>
<accession>A0A7R9AB06</accession>
<dbReference type="SUPFAM" id="SSF57440">
    <property type="entry name" value="Kringle-like"/>
    <property type="match status" value="4"/>
</dbReference>
<feature type="domain" description="Kringle" evidence="5">
    <location>
        <begin position="330"/>
        <end position="417"/>
    </location>
</feature>
<dbReference type="SMART" id="SM00130">
    <property type="entry name" value="KR"/>
    <property type="match status" value="3"/>
</dbReference>
<comment type="caution">
    <text evidence="3">Lacks conserved residue(s) required for the propagation of feature annotation.</text>
</comment>
<dbReference type="PANTHER" id="PTHR24261:SF7">
    <property type="entry name" value="KRINGLE DOMAIN-CONTAINING PROTEIN"/>
    <property type="match status" value="1"/>
</dbReference>
<dbReference type="PROSITE" id="PS50070">
    <property type="entry name" value="KRINGLE_2"/>
    <property type="match status" value="4"/>
</dbReference>
<organism evidence="6">
    <name type="scientific">Darwinula stevensoni</name>
    <dbReference type="NCBI Taxonomy" id="69355"/>
    <lineage>
        <taxon>Eukaryota</taxon>
        <taxon>Metazoa</taxon>
        <taxon>Ecdysozoa</taxon>
        <taxon>Arthropoda</taxon>
        <taxon>Crustacea</taxon>
        <taxon>Oligostraca</taxon>
        <taxon>Ostracoda</taxon>
        <taxon>Podocopa</taxon>
        <taxon>Podocopida</taxon>
        <taxon>Darwinulocopina</taxon>
        <taxon>Darwinuloidea</taxon>
        <taxon>Darwinulidae</taxon>
        <taxon>Darwinula</taxon>
    </lineage>
</organism>
<feature type="domain" description="Kringle" evidence="5">
    <location>
        <begin position="567"/>
        <end position="665"/>
    </location>
</feature>
<dbReference type="OrthoDB" id="2431000at2759"/>
<evidence type="ECO:0000259" key="5">
    <source>
        <dbReference type="PROSITE" id="PS50070"/>
    </source>
</evidence>
<gene>
    <name evidence="6" type="ORF">DSTB1V02_LOCUS10362</name>
</gene>
<sequence length="668" mass="77845">MHDPRCSKHRMLQEKERRMSQKEQEKERDDQVDMMYVHGVACVELIPYLGVHPGQRYENVTSESQELSLGTCTINCVMQEPIPCYAFNYRETDRSCQLILNRTSELVDANGYWTSELVDANGYWSYAQWLCLREYPTIENAIVSFEGWNGTYPAPARGIVKFRCEHPKGFSDGALLHTAECAPLNPDSWCISFREGAVQCEKVHIYPECRLTESGEEYVGKVSVTESGMKCLKWRDYPDGTGDDYQGGPHLNFTTSDPSGTPIINLREERYFLNRDSWSHHNYCRNPYWGKRPWCYVSNRNITWEYCNIPMCTNTGEKVHIYPECRLTESGEEYVGKVSVTESGMKCLKWRDYPDGTGDDYQGGPHLNFTTSDPSGTPIINLREERYFLNRDSWSHHNYCRNPYWGKRPWCYVFLTPLEHQSSTSVKSATSLIGTPGEKVHIYPECRLTERGKEYVGKVSVTESGLKCLKWRDYPDGTWDDYPGGPHLNFTTSDPSGTPIINLREERYFLNRDSWSHHNYCRNPYWGKRPWCYVFNRNITWEYCNIPMCTNRGEKVHIYPECRLTESGEEYVGKVSVTESGMKCLKWRDYPDGTGDDYQGGPHLNFTTSDPSGTPIINLREERYFLNRDSWSHHNYCRNPYWGKRPWCYVSNRNITWEYCNIPMCTNT</sequence>
<evidence type="ECO:0000313" key="6">
    <source>
        <dbReference type="EMBL" id="CAD7250591.1"/>
    </source>
</evidence>
<evidence type="ECO:0000256" key="4">
    <source>
        <dbReference type="SAM" id="MobiDB-lite"/>
    </source>
</evidence>
<protein>
    <recommendedName>
        <fullName evidence="5">Kringle domain-containing protein</fullName>
    </recommendedName>
</protein>
<keyword evidence="2 3" id="KW-1015">Disulfide bond</keyword>
<feature type="disulfide bond" evidence="3">
    <location>
        <begin position="637"/>
        <end position="660"/>
    </location>
</feature>
<feature type="domain" description="Kringle" evidence="5">
    <location>
        <begin position="214"/>
        <end position="312"/>
    </location>
</feature>
<dbReference type="PANTHER" id="PTHR24261">
    <property type="entry name" value="PLASMINOGEN-RELATED"/>
    <property type="match status" value="1"/>
</dbReference>
<dbReference type="EMBL" id="LR902467">
    <property type="protein sequence ID" value="CAD7250591.1"/>
    <property type="molecule type" value="Genomic_DNA"/>
</dbReference>
<feature type="domain" description="Kringle" evidence="5">
    <location>
        <begin position="451"/>
        <end position="549"/>
    </location>
</feature>
<evidence type="ECO:0000256" key="3">
    <source>
        <dbReference type="PROSITE-ProRule" id="PRU00121"/>
    </source>
</evidence>
<dbReference type="Pfam" id="PF00051">
    <property type="entry name" value="Kringle"/>
    <property type="match status" value="3"/>
</dbReference>
<proteinExistence type="predicted"/>
<keyword evidence="1 3" id="KW-0420">Kringle</keyword>
<feature type="disulfide bond" evidence="3">
    <location>
        <begin position="284"/>
        <end position="307"/>
    </location>
</feature>
<feature type="disulfide bond" evidence="3">
    <location>
        <begin position="521"/>
        <end position="544"/>
    </location>
</feature>
<evidence type="ECO:0000256" key="2">
    <source>
        <dbReference type="ARBA" id="ARBA00023157"/>
    </source>
</evidence>
<dbReference type="InterPro" id="IPR018056">
    <property type="entry name" value="Kringle_CS"/>
</dbReference>
<feature type="non-terminal residue" evidence="6">
    <location>
        <position position="1"/>
    </location>
</feature>
<dbReference type="PRINTS" id="PR00018">
    <property type="entry name" value="KRINGLE"/>
</dbReference>
<feature type="region of interest" description="Disordered" evidence="4">
    <location>
        <begin position="1"/>
        <end position="30"/>
    </location>
</feature>
<name>A0A7R9AB06_9CRUS</name>
<evidence type="ECO:0000313" key="7">
    <source>
        <dbReference type="Proteomes" id="UP000677054"/>
    </source>
</evidence>
<dbReference type="EMBL" id="CAJPEV010002950">
    <property type="protein sequence ID" value="CAG0898512.1"/>
    <property type="molecule type" value="Genomic_DNA"/>
</dbReference>
<evidence type="ECO:0000256" key="1">
    <source>
        <dbReference type="ARBA" id="ARBA00022572"/>
    </source>
</evidence>
<dbReference type="PROSITE" id="PS00021">
    <property type="entry name" value="KRINGLE_1"/>
    <property type="match status" value="4"/>
</dbReference>